<protein>
    <submittedName>
        <fullName evidence="1">Uncharacterized protein</fullName>
    </submittedName>
</protein>
<dbReference type="AlphaFoldDB" id="A0A1H6LRG3"/>
<dbReference type="Proteomes" id="UP000176204">
    <property type="component" value="Chromosome I"/>
</dbReference>
<accession>A0A1H6LRG3</accession>
<reference evidence="2" key="1">
    <citation type="submission" date="2016-09" db="EMBL/GenBank/DDBJ databases">
        <authorList>
            <person name="Koehorst J."/>
        </authorList>
    </citation>
    <scope>NUCLEOTIDE SEQUENCE [LARGE SCALE GENOMIC DNA]</scope>
</reference>
<dbReference type="EMBL" id="LT629973">
    <property type="protein sequence ID" value="SEH87390.1"/>
    <property type="molecule type" value="Genomic_DNA"/>
</dbReference>
<evidence type="ECO:0000313" key="2">
    <source>
        <dbReference type="Proteomes" id="UP000176204"/>
    </source>
</evidence>
<name>A0A1H6LRG3_9BACT</name>
<organism evidence="1 2">
    <name type="scientific">Akkermansia glycaniphila</name>
    <dbReference type="NCBI Taxonomy" id="1679444"/>
    <lineage>
        <taxon>Bacteria</taxon>
        <taxon>Pseudomonadati</taxon>
        <taxon>Verrucomicrobiota</taxon>
        <taxon>Verrucomicrobiia</taxon>
        <taxon>Verrucomicrobiales</taxon>
        <taxon>Akkermansiaceae</taxon>
        <taxon>Akkermansia</taxon>
    </lineage>
</organism>
<sequence>MNWLVYLPHSVYLWIGYGAYPKKWENLISLKWKTINYKEKWKP</sequence>
<proteinExistence type="predicted"/>
<keyword evidence="2" id="KW-1185">Reference proteome</keyword>
<gene>
    <name evidence="1" type="ORF">PYTT_1367</name>
</gene>
<evidence type="ECO:0000313" key="1">
    <source>
        <dbReference type="EMBL" id="SEH87390.1"/>
    </source>
</evidence>
<dbReference type="STRING" id="1679444.PYTT_1367"/>
<dbReference type="KEGG" id="agl:PYTT_1367"/>